<feature type="non-terminal residue" evidence="7">
    <location>
        <position position="282"/>
    </location>
</feature>
<dbReference type="GO" id="GO:0020037">
    <property type="term" value="F:heme binding"/>
    <property type="evidence" value="ECO:0007669"/>
    <property type="project" value="InterPro"/>
</dbReference>
<dbReference type="PANTHER" id="PTHR46206">
    <property type="entry name" value="CYTOCHROME P450"/>
    <property type="match status" value="1"/>
</dbReference>
<dbReference type="Gene3D" id="1.10.630.10">
    <property type="entry name" value="Cytochrome P450"/>
    <property type="match status" value="1"/>
</dbReference>
<dbReference type="EMBL" id="KN818376">
    <property type="protein sequence ID" value="KIL57273.1"/>
    <property type="molecule type" value="Genomic_DNA"/>
</dbReference>
<evidence type="ECO:0000313" key="7">
    <source>
        <dbReference type="EMBL" id="KIL57273.1"/>
    </source>
</evidence>
<dbReference type="Proteomes" id="UP000054549">
    <property type="component" value="Unassembled WGS sequence"/>
</dbReference>
<dbReference type="AlphaFoldDB" id="A0A0C2WM43"/>
<dbReference type="InParanoid" id="A0A0C2WM43"/>
<dbReference type="STRING" id="946122.A0A0C2WM43"/>
<proteinExistence type="inferred from homology"/>
<dbReference type="GO" id="GO:0005506">
    <property type="term" value="F:iron ion binding"/>
    <property type="evidence" value="ECO:0007669"/>
    <property type="project" value="InterPro"/>
</dbReference>
<dbReference type="HOGENOM" id="CLU_022195_3_0_1"/>
<dbReference type="OrthoDB" id="3265591at2759"/>
<keyword evidence="6" id="KW-0732">Signal</keyword>
<comment type="similarity">
    <text evidence="2">Belongs to the cytochrome P450 family.</text>
</comment>
<evidence type="ECO:0000256" key="3">
    <source>
        <dbReference type="ARBA" id="ARBA00022723"/>
    </source>
</evidence>
<name>A0A0C2WM43_AMAMK</name>
<dbReference type="InterPro" id="IPR036396">
    <property type="entry name" value="Cyt_P450_sf"/>
</dbReference>
<dbReference type="GO" id="GO:0004497">
    <property type="term" value="F:monooxygenase activity"/>
    <property type="evidence" value="ECO:0007669"/>
    <property type="project" value="InterPro"/>
</dbReference>
<sequence>METQTFLTLFFVLLLCYVPSIWRNFNNNRKVREGVRTQGSVSPAFYQLKAIPTVGPSGTFTSYIGALRLFRYGHEMLQEGYEKYSGSLFKIPTLKSWIVIVSSRHLIEEIRRAPDDVLSMDEAFREASSGISNLSVVTGANCRSTNQFYIEAVKGPLTKNVSAKLADVQDEIAMAFNEYIPIKGDEWVEITAFTAMLDIVCRATNRMFFGLPLCRNPVWTDMNKKLTADIVKASIILGLIPPALRPIVAPLLRSKGLRHGAKLLGPLITERLEQDAKHGPDR</sequence>
<comment type="cofactor">
    <cofactor evidence="1">
        <name>heme</name>
        <dbReference type="ChEBI" id="CHEBI:30413"/>
    </cofactor>
</comment>
<feature type="chain" id="PRO_5002158175" description="Cytochrome P450" evidence="6">
    <location>
        <begin position="24"/>
        <end position="282"/>
    </location>
</feature>
<evidence type="ECO:0008006" key="9">
    <source>
        <dbReference type="Google" id="ProtNLM"/>
    </source>
</evidence>
<keyword evidence="8" id="KW-1185">Reference proteome</keyword>
<dbReference type="GO" id="GO:0016705">
    <property type="term" value="F:oxidoreductase activity, acting on paired donors, with incorporation or reduction of molecular oxygen"/>
    <property type="evidence" value="ECO:0007669"/>
    <property type="project" value="InterPro"/>
</dbReference>
<evidence type="ECO:0000256" key="1">
    <source>
        <dbReference type="ARBA" id="ARBA00001971"/>
    </source>
</evidence>
<evidence type="ECO:0000256" key="5">
    <source>
        <dbReference type="ARBA" id="ARBA00023004"/>
    </source>
</evidence>
<keyword evidence="3" id="KW-0479">Metal-binding</keyword>
<evidence type="ECO:0000256" key="6">
    <source>
        <dbReference type="SAM" id="SignalP"/>
    </source>
</evidence>
<feature type="signal peptide" evidence="6">
    <location>
        <begin position="1"/>
        <end position="23"/>
    </location>
</feature>
<protein>
    <recommendedName>
        <fullName evidence="9">Cytochrome P450</fullName>
    </recommendedName>
</protein>
<reference evidence="7 8" key="1">
    <citation type="submission" date="2014-04" db="EMBL/GenBank/DDBJ databases">
        <title>Evolutionary Origins and Diversification of the Mycorrhizal Mutualists.</title>
        <authorList>
            <consortium name="DOE Joint Genome Institute"/>
            <consortium name="Mycorrhizal Genomics Consortium"/>
            <person name="Kohler A."/>
            <person name="Kuo A."/>
            <person name="Nagy L.G."/>
            <person name="Floudas D."/>
            <person name="Copeland A."/>
            <person name="Barry K.W."/>
            <person name="Cichocki N."/>
            <person name="Veneault-Fourrey C."/>
            <person name="LaButti K."/>
            <person name="Lindquist E.A."/>
            <person name="Lipzen A."/>
            <person name="Lundell T."/>
            <person name="Morin E."/>
            <person name="Murat C."/>
            <person name="Riley R."/>
            <person name="Ohm R."/>
            <person name="Sun H."/>
            <person name="Tunlid A."/>
            <person name="Henrissat B."/>
            <person name="Grigoriev I.V."/>
            <person name="Hibbett D.S."/>
            <person name="Martin F."/>
        </authorList>
    </citation>
    <scope>NUCLEOTIDE SEQUENCE [LARGE SCALE GENOMIC DNA]</scope>
    <source>
        <strain evidence="7 8">Koide BX008</strain>
    </source>
</reference>
<evidence type="ECO:0000256" key="4">
    <source>
        <dbReference type="ARBA" id="ARBA00023002"/>
    </source>
</evidence>
<keyword evidence="4" id="KW-0560">Oxidoreductase</keyword>
<organism evidence="7 8">
    <name type="scientific">Amanita muscaria (strain Koide BX008)</name>
    <dbReference type="NCBI Taxonomy" id="946122"/>
    <lineage>
        <taxon>Eukaryota</taxon>
        <taxon>Fungi</taxon>
        <taxon>Dikarya</taxon>
        <taxon>Basidiomycota</taxon>
        <taxon>Agaricomycotina</taxon>
        <taxon>Agaricomycetes</taxon>
        <taxon>Agaricomycetidae</taxon>
        <taxon>Agaricales</taxon>
        <taxon>Pluteineae</taxon>
        <taxon>Amanitaceae</taxon>
        <taxon>Amanita</taxon>
    </lineage>
</organism>
<evidence type="ECO:0000313" key="8">
    <source>
        <dbReference type="Proteomes" id="UP000054549"/>
    </source>
</evidence>
<accession>A0A0C2WM43</accession>
<dbReference type="SUPFAM" id="SSF48264">
    <property type="entry name" value="Cytochrome P450"/>
    <property type="match status" value="1"/>
</dbReference>
<keyword evidence="5" id="KW-0408">Iron</keyword>
<evidence type="ECO:0000256" key="2">
    <source>
        <dbReference type="ARBA" id="ARBA00010617"/>
    </source>
</evidence>
<gene>
    <name evidence="7" type="ORF">M378DRAFT_1029616</name>
</gene>